<dbReference type="SUPFAM" id="SSF103473">
    <property type="entry name" value="MFS general substrate transporter"/>
    <property type="match status" value="1"/>
</dbReference>
<name>A0AAW1B998_CROAD</name>
<dbReference type="InterPro" id="IPR011701">
    <property type="entry name" value="MFS"/>
</dbReference>
<feature type="transmembrane region" description="Helical" evidence="3">
    <location>
        <begin position="323"/>
        <end position="344"/>
    </location>
</feature>
<keyword evidence="6" id="KW-1185">Reference proteome</keyword>
<evidence type="ECO:0000256" key="3">
    <source>
        <dbReference type="SAM" id="Phobius"/>
    </source>
</evidence>
<keyword evidence="3" id="KW-0472">Membrane</keyword>
<protein>
    <submittedName>
        <fullName evidence="5">Monocarboxylate transporter 11</fullName>
    </submittedName>
</protein>
<dbReference type="AlphaFoldDB" id="A0AAW1B998"/>
<proteinExistence type="predicted"/>
<dbReference type="InterPro" id="IPR020846">
    <property type="entry name" value="MFS_dom"/>
</dbReference>
<dbReference type="GO" id="GO:0016020">
    <property type="term" value="C:membrane"/>
    <property type="evidence" value="ECO:0007669"/>
    <property type="project" value="UniProtKB-SubCell"/>
</dbReference>
<feature type="transmembrane region" description="Helical" evidence="3">
    <location>
        <begin position="215"/>
        <end position="235"/>
    </location>
</feature>
<feature type="transmembrane region" description="Helical" evidence="3">
    <location>
        <begin position="414"/>
        <end position="434"/>
    </location>
</feature>
<gene>
    <name evidence="5" type="ORF">NXF25_021712</name>
</gene>
<feature type="transmembrane region" description="Helical" evidence="3">
    <location>
        <begin position="446"/>
        <end position="467"/>
    </location>
</feature>
<evidence type="ECO:0000256" key="2">
    <source>
        <dbReference type="SAM" id="MobiDB-lite"/>
    </source>
</evidence>
<dbReference type="PANTHER" id="PTHR11360">
    <property type="entry name" value="MONOCARBOXYLATE TRANSPORTER"/>
    <property type="match status" value="1"/>
</dbReference>
<feature type="region of interest" description="Disordered" evidence="2">
    <location>
        <begin position="478"/>
        <end position="503"/>
    </location>
</feature>
<reference evidence="5 6" key="1">
    <citation type="journal article" date="2024" name="Proc. Natl. Acad. Sci. U.S.A.">
        <title>The genetic regulatory architecture and epigenomic basis for age-related changes in rattlesnake venom.</title>
        <authorList>
            <person name="Hogan M.P."/>
            <person name="Holding M.L."/>
            <person name="Nystrom G.S."/>
            <person name="Colston T.J."/>
            <person name="Bartlett D.A."/>
            <person name="Mason A.J."/>
            <person name="Ellsworth S.A."/>
            <person name="Rautsaw R.M."/>
            <person name="Lawrence K.C."/>
            <person name="Strickland J.L."/>
            <person name="He B."/>
            <person name="Fraser P."/>
            <person name="Margres M.J."/>
            <person name="Gilbert D.M."/>
            <person name="Gibbs H.L."/>
            <person name="Parkinson C.L."/>
            <person name="Rokyta D.R."/>
        </authorList>
    </citation>
    <scope>NUCLEOTIDE SEQUENCE [LARGE SCALE GENOMIC DNA]</scope>
    <source>
        <strain evidence="5">DRR0105</strain>
    </source>
</reference>
<dbReference type="InterPro" id="IPR036259">
    <property type="entry name" value="MFS_trans_sf"/>
</dbReference>
<keyword evidence="3" id="KW-1133">Transmembrane helix</keyword>
<evidence type="ECO:0000313" key="6">
    <source>
        <dbReference type="Proteomes" id="UP001474421"/>
    </source>
</evidence>
<evidence type="ECO:0000256" key="1">
    <source>
        <dbReference type="ARBA" id="ARBA00004141"/>
    </source>
</evidence>
<accession>A0AAW1B998</accession>
<feature type="transmembrane region" description="Helical" evidence="3">
    <location>
        <begin position="356"/>
        <end position="375"/>
    </location>
</feature>
<feature type="transmembrane region" description="Helical" evidence="3">
    <location>
        <begin position="381"/>
        <end position="402"/>
    </location>
</feature>
<dbReference type="InterPro" id="IPR048233">
    <property type="entry name" value="MFS_MCT_13"/>
</dbReference>
<dbReference type="Pfam" id="PF07690">
    <property type="entry name" value="MFS_1"/>
    <property type="match status" value="2"/>
</dbReference>
<comment type="subcellular location">
    <subcellularLocation>
        <location evidence="1">Membrane</location>
        <topology evidence="1">Multi-pass membrane protein</topology>
    </subcellularLocation>
</comment>
<comment type="caution">
    <text evidence="5">The sequence shown here is derived from an EMBL/GenBank/DDBJ whole genome shotgun (WGS) entry which is preliminary data.</text>
</comment>
<feature type="transmembrane region" description="Helical" evidence="3">
    <location>
        <begin position="158"/>
        <end position="176"/>
    </location>
</feature>
<dbReference type="Gene3D" id="1.20.1250.20">
    <property type="entry name" value="MFS general substrate transporter like domains"/>
    <property type="match status" value="2"/>
</dbReference>
<feature type="transmembrane region" description="Helical" evidence="3">
    <location>
        <begin position="182"/>
        <end position="208"/>
    </location>
</feature>
<sequence length="503" mass="51925">MVISGVHDRREPVCGSAVVLQERQRCPLVGDHCPPPGSWQRKPHLVKGVFLPSAAAGPGVGPADLLLKPPTQQLEKMLPLEDPPDGGWGWMVVLAGFLANSLTFGVLRSLGALSEGLVGAFEATTAQVSWVTGITLATKQFASPLGTAASTRYGTRPVVMLGGFLSSLGLLAAAFSTTLLQLYLSLGFLTGLGWALAFAPTMGTLACYFSSRRSLAVGLALTGNGLASFAFSPLLRLVADHLAWRGTLLAASALTLHLVPGGALLRPLALRGDPPKLTALFDLGLFAQRGFGAFALGTALLAAGYFVPYVHLDAYGRALGMGAYRAAFVVSLAGLADALARLLAGCMADRRLLPPVYLLVAFNTLVGVSLLFFPASSTSGASLLALALLYGASAGSFATLAFGVLPELVGVGRVVNATGLCMMSMSVGGLLGPPLSGFLRDQTGDFAASFLVGGGFVLCASLVFLALPSPSSGCCSPQPGEMPAAVEHRKPPHPMTARRPLEI</sequence>
<feature type="transmembrane region" description="Helical" evidence="3">
    <location>
        <begin position="290"/>
        <end position="311"/>
    </location>
</feature>
<dbReference type="GO" id="GO:0008028">
    <property type="term" value="F:monocarboxylic acid transmembrane transporter activity"/>
    <property type="evidence" value="ECO:0007669"/>
    <property type="project" value="TreeGrafter"/>
</dbReference>
<feature type="domain" description="Major facilitator superfamily (MFS) profile" evidence="4">
    <location>
        <begin position="89"/>
        <end position="472"/>
    </location>
</feature>
<dbReference type="InterPro" id="IPR050327">
    <property type="entry name" value="Proton-linked_MCT"/>
</dbReference>
<evidence type="ECO:0000259" key="4">
    <source>
        <dbReference type="PROSITE" id="PS50850"/>
    </source>
</evidence>
<organism evidence="5 6">
    <name type="scientific">Crotalus adamanteus</name>
    <name type="common">Eastern diamondback rattlesnake</name>
    <dbReference type="NCBI Taxonomy" id="8729"/>
    <lineage>
        <taxon>Eukaryota</taxon>
        <taxon>Metazoa</taxon>
        <taxon>Chordata</taxon>
        <taxon>Craniata</taxon>
        <taxon>Vertebrata</taxon>
        <taxon>Euteleostomi</taxon>
        <taxon>Lepidosauria</taxon>
        <taxon>Squamata</taxon>
        <taxon>Bifurcata</taxon>
        <taxon>Unidentata</taxon>
        <taxon>Episquamata</taxon>
        <taxon>Toxicofera</taxon>
        <taxon>Serpentes</taxon>
        <taxon>Colubroidea</taxon>
        <taxon>Viperidae</taxon>
        <taxon>Crotalinae</taxon>
        <taxon>Crotalus</taxon>
    </lineage>
</organism>
<evidence type="ECO:0000313" key="5">
    <source>
        <dbReference type="EMBL" id="KAK9398351.1"/>
    </source>
</evidence>
<dbReference type="EMBL" id="JAOTOJ010000008">
    <property type="protein sequence ID" value="KAK9398351.1"/>
    <property type="molecule type" value="Genomic_DNA"/>
</dbReference>
<feature type="transmembrane region" description="Helical" evidence="3">
    <location>
        <begin position="247"/>
        <end position="269"/>
    </location>
</feature>
<dbReference type="PROSITE" id="PS50850">
    <property type="entry name" value="MFS"/>
    <property type="match status" value="1"/>
</dbReference>
<dbReference type="CDD" id="cd17423">
    <property type="entry name" value="MFS_MCT11_13"/>
    <property type="match status" value="1"/>
</dbReference>
<dbReference type="PANTHER" id="PTHR11360:SF80">
    <property type="entry name" value="MONOCARBOXYLATE TRANSPORTER 11"/>
    <property type="match status" value="1"/>
</dbReference>
<keyword evidence="3" id="KW-0812">Transmembrane</keyword>
<dbReference type="Proteomes" id="UP001474421">
    <property type="component" value="Unassembled WGS sequence"/>
</dbReference>